<evidence type="ECO:0000256" key="5">
    <source>
        <dbReference type="ARBA" id="ARBA00023002"/>
    </source>
</evidence>
<dbReference type="RefSeq" id="XP_016246319.1">
    <property type="nucleotide sequence ID" value="XM_016396463.1"/>
</dbReference>
<dbReference type="CDD" id="cd08278">
    <property type="entry name" value="benzyl_alcohol_DH"/>
    <property type="match status" value="1"/>
</dbReference>
<dbReference type="InterPro" id="IPR013149">
    <property type="entry name" value="ADH-like_C"/>
</dbReference>
<keyword evidence="4 6" id="KW-0862">Zinc</keyword>
<proteinExistence type="inferred from homology"/>
<evidence type="ECO:0000313" key="9">
    <source>
        <dbReference type="Proteomes" id="UP000054466"/>
    </source>
</evidence>
<dbReference type="InterPro" id="IPR036291">
    <property type="entry name" value="NAD(P)-bd_dom_sf"/>
</dbReference>
<evidence type="ECO:0000259" key="7">
    <source>
        <dbReference type="SMART" id="SM00829"/>
    </source>
</evidence>
<evidence type="ECO:0000256" key="6">
    <source>
        <dbReference type="RuleBase" id="RU361277"/>
    </source>
</evidence>
<dbReference type="Pfam" id="PF08240">
    <property type="entry name" value="ADH_N"/>
    <property type="match status" value="1"/>
</dbReference>
<dbReference type="GO" id="GO:0016491">
    <property type="term" value="F:oxidoreductase activity"/>
    <property type="evidence" value="ECO:0007669"/>
    <property type="project" value="UniProtKB-KW"/>
</dbReference>
<dbReference type="Pfam" id="PF00107">
    <property type="entry name" value="ADH_zinc_N"/>
    <property type="match status" value="1"/>
</dbReference>
<evidence type="ECO:0000256" key="4">
    <source>
        <dbReference type="ARBA" id="ARBA00022833"/>
    </source>
</evidence>
<comment type="similarity">
    <text evidence="2 6">Belongs to the zinc-containing alcohol dehydrogenase family.</text>
</comment>
<accession>A0A0D2C4L3</accession>
<dbReference type="EMBL" id="KN847044">
    <property type="protein sequence ID" value="KIW26103.1"/>
    <property type="molecule type" value="Genomic_DNA"/>
</dbReference>
<dbReference type="PANTHER" id="PTHR43350:SF11">
    <property type="entry name" value="ENOYL REDUCTASE (ER) DOMAIN-CONTAINING PROTEIN"/>
    <property type="match status" value="1"/>
</dbReference>
<name>A0A0D2C4L3_9EURO</name>
<protein>
    <recommendedName>
        <fullName evidence="7">Enoyl reductase (ER) domain-containing protein</fullName>
    </recommendedName>
</protein>
<dbReference type="Gene3D" id="3.40.50.720">
    <property type="entry name" value="NAD(P)-binding Rossmann-like Domain"/>
    <property type="match status" value="1"/>
</dbReference>
<dbReference type="InterPro" id="IPR002328">
    <property type="entry name" value="ADH_Zn_CS"/>
</dbReference>
<dbReference type="PANTHER" id="PTHR43350">
    <property type="entry name" value="NAD-DEPENDENT ALCOHOL DEHYDROGENASE"/>
    <property type="match status" value="1"/>
</dbReference>
<dbReference type="VEuPathDB" id="FungiDB:PV07_09230"/>
<dbReference type="SUPFAM" id="SSF50129">
    <property type="entry name" value="GroES-like"/>
    <property type="match status" value="1"/>
</dbReference>
<dbReference type="SMART" id="SM00829">
    <property type="entry name" value="PKS_ER"/>
    <property type="match status" value="1"/>
</dbReference>
<keyword evidence="3 6" id="KW-0479">Metal-binding</keyword>
<feature type="domain" description="Enoyl reductase (ER)" evidence="7">
    <location>
        <begin position="12"/>
        <end position="369"/>
    </location>
</feature>
<dbReference type="Gene3D" id="3.90.180.10">
    <property type="entry name" value="Medium-chain alcohol dehydrogenases, catalytic domain"/>
    <property type="match status" value="1"/>
</dbReference>
<dbReference type="GO" id="GO:0008270">
    <property type="term" value="F:zinc ion binding"/>
    <property type="evidence" value="ECO:0007669"/>
    <property type="project" value="InterPro"/>
</dbReference>
<evidence type="ECO:0000256" key="2">
    <source>
        <dbReference type="ARBA" id="ARBA00008072"/>
    </source>
</evidence>
<dbReference type="Proteomes" id="UP000054466">
    <property type="component" value="Unassembled WGS sequence"/>
</dbReference>
<organism evidence="8 9">
    <name type="scientific">Cladophialophora immunda</name>
    <dbReference type="NCBI Taxonomy" id="569365"/>
    <lineage>
        <taxon>Eukaryota</taxon>
        <taxon>Fungi</taxon>
        <taxon>Dikarya</taxon>
        <taxon>Ascomycota</taxon>
        <taxon>Pezizomycotina</taxon>
        <taxon>Eurotiomycetes</taxon>
        <taxon>Chaetothyriomycetidae</taxon>
        <taxon>Chaetothyriales</taxon>
        <taxon>Herpotrichiellaceae</taxon>
        <taxon>Cladophialophora</taxon>
    </lineage>
</organism>
<dbReference type="AlphaFoldDB" id="A0A0D2C4L3"/>
<dbReference type="HOGENOM" id="CLU_026673_14_1_1"/>
<dbReference type="InterPro" id="IPR011032">
    <property type="entry name" value="GroES-like_sf"/>
</dbReference>
<keyword evidence="5" id="KW-0560">Oxidoreductase</keyword>
<evidence type="ECO:0000313" key="8">
    <source>
        <dbReference type="EMBL" id="KIW26103.1"/>
    </source>
</evidence>
<sequence>MSRKTVAIVATGDGEAPSLQEVVLDDIRADEAIVEIQAVGVCHADLAVLHGHIPLPFPRVLGHEGAGTVREVGADIDHVRPGDKVILSFNPCRECANCKAKLPGYCDHQMSRTWAGLRPDQSFTLRSGASGEPTYGNFFGQSSFARLAIANKSCLVKVPPETDLKLFAPLGCGVQTGYGVAANTLNIQAGDSFVVSGCGAVGLSAIMAAKARGAETIIAVDLQERRLGLAQELGATHTVNGASRDLIGEIRAIAPLPAGVRYALDTTAVPKVIENMIEVVGVRGKIVIVGATPADKLVQIRPLAFLNAGKQLVGCVEGDSYPPESIPMLLQEARKGALPIEKMVQCYKAADFHRAFEDMASGKTIKPVLVWDDIEVST</sequence>
<comment type="cofactor">
    <cofactor evidence="1 6">
        <name>Zn(2+)</name>
        <dbReference type="ChEBI" id="CHEBI:29105"/>
    </cofactor>
</comment>
<evidence type="ECO:0000256" key="3">
    <source>
        <dbReference type="ARBA" id="ARBA00022723"/>
    </source>
</evidence>
<dbReference type="PROSITE" id="PS00059">
    <property type="entry name" value="ADH_ZINC"/>
    <property type="match status" value="1"/>
</dbReference>
<dbReference type="InterPro" id="IPR020843">
    <property type="entry name" value="ER"/>
</dbReference>
<dbReference type="OrthoDB" id="1560166at2759"/>
<gene>
    <name evidence="8" type="ORF">PV07_09230</name>
</gene>
<dbReference type="STRING" id="569365.A0A0D2C4L3"/>
<dbReference type="GeneID" id="27348424"/>
<reference evidence="8 9" key="1">
    <citation type="submission" date="2015-01" db="EMBL/GenBank/DDBJ databases">
        <title>The Genome Sequence of Cladophialophora immunda CBS83496.</title>
        <authorList>
            <consortium name="The Broad Institute Genomics Platform"/>
            <person name="Cuomo C."/>
            <person name="de Hoog S."/>
            <person name="Gorbushina A."/>
            <person name="Stielow B."/>
            <person name="Teixiera M."/>
            <person name="Abouelleil A."/>
            <person name="Chapman S.B."/>
            <person name="Priest M."/>
            <person name="Young S.K."/>
            <person name="Wortman J."/>
            <person name="Nusbaum C."/>
            <person name="Birren B."/>
        </authorList>
    </citation>
    <scope>NUCLEOTIDE SEQUENCE [LARGE SCALE GENOMIC DNA]</scope>
    <source>
        <strain evidence="8 9">CBS 83496</strain>
    </source>
</reference>
<dbReference type="InterPro" id="IPR013154">
    <property type="entry name" value="ADH-like_N"/>
</dbReference>
<dbReference type="FunFam" id="3.40.50.720:FF:000003">
    <property type="entry name" value="S-(hydroxymethyl)glutathione dehydrogenase"/>
    <property type="match status" value="1"/>
</dbReference>
<keyword evidence="9" id="KW-1185">Reference proteome</keyword>
<dbReference type="SUPFAM" id="SSF51735">
    <property type="entry name" value="NAD(P)-binding Rossmann-fold domains"/>
    <property type="match status" value="1"/>
</dbReference>
<evidence type="ECO:0000256" key="1">
    <source>
        <dbReference type="ARBA" id="ARBA00001947"/>
    </source>
</evidence>